<feature type="domain" description="NET" evidence="8">
    <location>
        <begin position="411"/>
        <end position="492"/>
    </location>
</feature>
<feature type="compositionally biased region" description="Basic and acidic residues" evidence="6">
    <location>
        <begin position="523"/>
        <end position="552"/>
    </location>
</feature>
<feature type="region of interest" description="Disordered" evidence="6">
    <location>
        <begin position="151"/>
        <end position="170"/>
    </location>
</feature>
<evidence type="ECO:0000256" key="3">
    <source>
        <dbReference type="ARBA" id="ARBA00023163"/>
    </source>
</evidence>
<dbReference type="Proteomes" id="UP000233837">
    <property type="component" value="Unassembled WGS sequence"/>
</dbReference>
<dbReference type="InterPro" id="IPR027353">
    <property type="entry name" value="NET_dom"/>
</dbReference>
<dbReference type="SMART" id="SM00297">
    <property type="entry name" value="BROMO"/>
    <property type="match status" value="1"/>
</dbReference>
<evidence type="ECO:0000313" key="9">
    <source>
        <dbReference type="EMBL" id="PKU65781.1"/>
    </source>
</evidence>
<accession>A0A2I0VQT8</accession>
<feature type="region of interest" description="Disordered" evidence="6">
    <location>
        <begin position="510"/>
        <end position="611"/>
    </location>
</feature>
<dbReference type="CDD" id="cd05506">
    <property type="entry name" value="Bromo_plant1"/>
    <property type="match status" value="1"/>
</dbReference>
<evidence type="ECO:0000256" key="4">
    <source>
        <dbReference type="PROSITE-ProRule" id="PRU00035"/>
    </source>
</evidence>
<dbReference type="Pfam" id="PF00439">
    <property type="entry name" value="Bromodomain"/>
    <property type="match status" value="1"/>
</dbReference>
<gene>
    <name evidence="9" type="primary">GTE4</name>
    <name evidence="9" type="ORF">MA16_Dca024082</name>
</gene>
<feature type="coiled-coil region" evidence="5">
    <location>
        <begin position="100"/>
        <end position="131"/>
    </location>
</feature>
<keyword evidence="10" id="KW-1185">Reference proteome</keyword>
<dbReference type="SUPFAM" id="SSF47370">
    <property type="entry name" value="Bromodomain"/>
    <property type="match status" value="1"/>
</dbReference>
<dbReference type="Gene3D" id="1.20.920.10">
    <property type="entry name" value="Bromodomain-like"/>
    <property type="match status" value="1"/>
</dbReference>
<dbReference type="AlphaFoldDB" id="A0A2I0VQT8"/>
<keyword evidence="1" id="KW-0805">Transcription regulation</keyword>
<dbReference type="PROSITE" id="PS50014">
    <property type="entry name" value="BROMODOMAIN_2"/>
    <property type="match status" value="1"/>
</dbReference>
<name>A0A2I0VQT8_9ASPA</name>
<feature type="compositionally biased region" description="Basic and acidic residues" evidence="6">
    <location>
        <begin position="572"/>
        <end position="590"/>
    </location>
</feature>
<proteinExistence type="predicted"/>
<protein>
    <submittedName>
        <fullName evidence="9">Transcription factor GTE4</fullName>
    </submittedName>
</protein>
<evidence type="ECO:0000256" key="6">
    <source>
        <dbReference type="SAM" id="MobiDB-lite"/>
    </source>
</evidence>
<evidence type="ECO:0000313" key="10">
    <source>
        <dbReference type="Proteomes" id="UP000233837"/>
    </source>
</evidence>
<feature type="compositionally biased region" description="Polar residues" evidence="6">
    <location>
        <begin position="25"/>
        <end position="35"/>
    </location>
</feature>
<dbReference type="InterPro" id="IPR037377">
    <property type="entry name" value="GTE_bromo"/>
</dbReference>
<keyword evidence="3" id="KW-0804">Transcription</keyword>
<feature type="domain" description="Bromo" evidence="7">
    <location>
        <begin position="264"/>
        <end position="336"/>
    </location>
</feature>
<dbReference type="PRINTS" id="PR00503">
    <property type="entry name" value="BROMODOMAIN"/>
</dbReference>
<evidence type="ECO:0000259" key="7">
    <source>
        <dbReference type="PROSITE" id="PS50014"/>
    </source>
</evidence>
<feature type="region of interest" description="Disordered" evidence="6">
    <location>
        <begin position="1"/>
        <end position="71"/>
    </location>
</feature>
<evidence type="ECO:0000256" key="1">
    <source>
        <dbReference type="ARBA" id="ARBA00023015"/>
    </source>
</evidence>
<evidence type="ECO:0000256" key="2">
    <source>
        <dbReference type="ARBA" id="ARBA00023117"/>
    </source>
</evidence>
<evidence type="ECO:0000259" key="8">
    <source>
        <dbReference type="PROSITE" id="PS51525"/>
    </source>
</evidence>
<dbReference type="PROSITE" id="PS51525">
    <property type="entry name" value="NET"/>
    <property type="match status" value="1"/>
</dbReference>
<keyword evidence="5" id="KW-0175">Coiled coil</keyword>
<reference evidence="9 10" key="1">
    <citation type="journal article" date="2016" name="Sci. Rep.">
        <title>The Dendrobium catenatum Lindl. genome sequence provides insights into polysaccharide synthase, floral development and adaptive evolution.</title>
        <authorList>
            <person name="Zhang G.Q."/>
            <person name="Xu Q."/>
            <person name="Bian C."/>
            <person name="Tsai W.C."/>
            <person name="Yeh C.M."/>
            <person name="Liu K.W."/>
            <person name="Yoshida K."/>
            <person name="Zhang L.S."/>
            <person name="Chang S.B."/>
            <person name="Chen F."/>
            <person name="Shi Y."/>
            <person name="Su Y.Y."/>
            <person name="Zhang Y.Q."/>
            <person name="Chen L.J."/>
            <person name="Yin Y."/>
            <person name="Lin M."/>
            <person name="Huang H."/>
            <person name="Deng H."/>
            <person name="Wang Z.W."/>
            <person name="Zhu S.L."/>
            <person name="Zhao X."/>
            <person name="Deng C."/>
            <person name="Niu S.C."/>
            <person name="Huang J."/>
            <person name="Wang M."/>
            <person name="Liu G.H."/>
            <person name="Yang H.J."/>
            <person name="Xiao X.J."/>
            <person name="Hsiao Y.Y."/>
            <person name="Wu W.L."/>
            <person name="Chen Y.Y."/>
            <person name="Mitsuda N."/>
            <person name="Ohme-Takagi M."/>
            <person name="Luo Y.B."/>
            <person name="Van de Peer Y."/>
            <person name="Liu Z.J."/>
        </authorList>
    </citation>
    <scope>NUCLEOTIDE SEQUENCE [LARGE SCALE GENOMIC DNA]</scope>
    <source>
        <tissue evidence="9">The whole plant</tissue>
    </source>
</reference>
<dbReference type="InterPro" id="IPR036427">
    <property type="entry name" value="Bromodomain-like_sf"/>
</dbReference>
<dbReference type="InterPro" id="IPR001487">
    <property type="entry name" value="Bromodomain"/>
</dbReference>
<dbReference type="EMBL" id="KZ503309">
    <property type="protein sequence ID" value="PKU65781.1"/>
    <property type="molecule type" value="Genomic_DNA"/>
</dbReference>
<feature type="compositionally biased region" description="Low complexity" evidence="6">
    <location>
        <begin position="556"/>
        <end position="571"/>
    </location>
</feature>
<organism evidence="9 10">
    <name type="scientific">Dendrobium catenatum</name>
    <dbReference type="NCBI Taxonomy" id="906689"/>
    <lineage>
        <taxon>Eukaryota</taxon>
        <taxon>Viridiplantae</taxon>
        <taxon>Streptophyta</taxon>
        <taxon>Embryophyta</taxon>
        <taxon>Tracheophyta</taxon>
        <taxon>Spermatophyta</taxon>
        <taxon>Magnoliopsida</taxon>
        <taxon>Liliopsida</taxon>
        <taxon>Asparagales</taxon>
        <taxon>Orchidaceae</taxon>
        <taxon>Epidendroideae</taxon>
        <taxon>Malaxideae</taxon>
        <taxon>Dendrobiinae</taxon>
        <taxon>Dendrobium</taxon>
    </lineage>
</organism>
<sequence>MLGGNGSRDNHRWAESKVYSRKSQNKSSGRKSGNPQPHPAADDVNSSHHPSSPPPGSLPAPSAASEDDASSLNRPIQALINRNHSNRHQQHHRMATISLASRSREEVRDLRKKLAAELELVRAMVRKLEARELQAAAASASLAPATGYTMSQLSASDPNPTIPARKTALSSEVASCRPQVSVSVMPGESSLNEAAEKEKRTPKANQYYRNSEFLLGKERLPPLEPHGHKKHKVSGTKAVAMGEMDRNAFANAFNSCRDFLSKLMKHKHAWVFNVPVDVKKLNIPDYHTIIKRPMDLGTISSRLNKNWYKTPGEFAEDVRLTFKNAMTYNPKGQDVHHMAEQLLNMFEERWPSIERQYSNVSNPSPMMKKTPLDLRTLERSDSTAHPGPVETKSRVVSNVPHIGRPPPLKKPKAKDPDKRDMTFEEKQRLSNNLQNLPPEKLENIVQIIKKRNSSLSQHDDEIEVDIDSVDVETLWELDRFVTNYKKSLSKNKRKEKLAVLARTGVESNANERVHEVITGPEPTGEHREGKIVMDDKEVSSGSRIREENKGGDANRSSSSSSSSSDSGSSSSDLRDLAEEENKRDKDDCLHSKRAPVMTSNPTLLKEAKKLL</sequence>
<evidence type="ECO:0000256" key="5">
    <source>
        <dbReference type="SAM" id="Coils"/>
    </source>
</evidence>
<dbReference type="PANTHER" id="PTHR45926">
    <property type="entry name" value="OSJNBA0053K19.4 PROTEIN"/>
    <property type="match status" value="1"/>
</dbReference>
<dbReference type="STRING" id="906689.A0A2I0VQT8"/>
<dbReference type="Pfam" id="PF17035">
    <property type="entry name" value="BET"/>
    <property type="match status" value="1"/>
</dbReference>
<dbReference type="InterPro" id="IPR038336">
    <property type="entry name" value="NET_sf"/>
</dbReference>
<reference evidence="9 10" key="2">
    <citation type="journal article" date="2017" name="Nature">
        <title>The Apostasia genome and the evolution of orchids.</title>
        <authorList>
            <person name="Zhang G.Q."/>
            <person name="Liu K.W."/>
            <person name="Li Z."/>
            <person name="Lohaus R."/>
            <person name="Hsiao Y.Y."/>
            <person name="Niu S.C."/>
            <person name="Wang J.Y."/>
            <person name="Lin Y.C."/>
            <person name="Xu Q."/>
            <person name="Chen L.J."/>
            <person name="Yoshida K."/>
            <person name="Fujiwara S."/>
            <person name="Wang Z.W."/>
            <person name="Zhang Y.Q."/>
            <person name="Mitsuda N."/>
            <person name="Wang M."/>
            <person name="Liu G.H."/>
            <person name="Pecoraro L."/>
            <person name="Huang H.X."/>
            <person name="Xiao X.J."/>
            <person name="Lin M."/>
            <person name="Wu X.Y."/>
            <person name="Wu W.L."/>
            <person name="Chen Y.Y."/>
            <person name="Chang S.B."/>
            <person name="Sakamoto S."/>
            <person name="Ohme-Takagi M."/>
            <person name="Yagi M."/>
            <person name="Zeng S.J."/>
            <person name="Shen C.Y."/>
            <person name="Yeh C.M."/>
            <person name="Luo Y.B."/>
            <person name="Tsai W.C."/>
            <person name="Van de Peer Y."/>
            <person name="Liu Z.J."/>
        </authorList>
    </citation>
    <scope>NUCLEOTIDE SEQUENCE [LARGE SCALE GENOMIC DNA]</scope>
    <source>
        <tissue evidence="9">The whole plant</tissue>
    </source>
</reference>
<feature type="region of interest" description="Disordered" evidence="6">
    <location>
        <begin position="379"/>
        <end position="419"/>
    </location>
</feature>
<dbReference type="Gene3D" id="1.20.1270.220">
    <property type="match status" value="1"/>
</dbReference>
<keyword evidence="2 4" id="KW-0103">Bromodomain</keyword>